<dbReference type="EMBL" id="DS475575">
    <property type="protein sequence ID" value="EDO26544.1"/>
    <property type="molecule type" value="Genomic_DNA"/>
</dbReference>
<dbReference type="InParanoid" id="A7TBR1"/>
<dbReference type="InterPro" id="IPR043502">
    <property type="entry name" value="DNA/RNA_pol_sf"/>
</dbReference>
<accession>A7TBR1</accession>
<dbReference type="STRING" id="45351.A7TBR1"/>
<dbReference type="eggNOG" id="ENOG502S0E4">
    <property type="taxonomic scope" value="Eukaryota"/>
</dbReference>
<evidence type="ECO:0000313" key="3">
    <source>
        <dbReference type="Proteomes" id="UP000001593"/>
    </source>
</evidence>
<reference evidence="2 3" key="1">
    <citation type="journal article" date="2007" name="Science">
        <title>Sea anemone genome reveals ancestral eumetazoan gene repertoire and genomic organization.</title>
        <authorList>
            <person name="Putnam N.H."/>
            <person name="Srivastava M."/>
            <person name="Hellsten U."/>
            <person name="Dirks B."/>
            <person name="Chapman J."/>
            <person name="Salamov A."/>
            <person name="Terry A."/>
            <person name="Shapiro H."/>
            <person name="Lindquist E."/>
            <person name="Kapitonov V.V."/>
            <person name="Jurka J."/>
            <person name="Genikhovich G."/>
            <person name="Grigoriev I.V."/>
            <person name="Lucas S.M."/>
            <person name="Steele R.E."/>
            <person name="Finnerty J.R."/>
            <person name="Technau U."/>
            <person name="Martindale M.Q."/>
            <person name="Rokhsar D.S."/>
        </authorList>
    </citation>
    <scope>NUCLEOTIDE SEQUENCE [LARGE SCALE GENOMIC DNA]</scope>
    <source>
        <strain evidence="3">CH2 X CH6</strain>
    </source>
</reference>
<feature type="domain" description="Reverse transcriptase" evidence="1">
    <location>
        <begin position="1"/>
        <end position="69"/>
    </location>
</feature>
<dbReference type="Pfam" id="PF00078">
    <property type="entry name" value="RVT_1"/>
    <property type="match status" value="1"/>
</dbReference>
<dbReference type="AlphaFoldDB" id="A7TBR1"/>
<dbReference type="Proteomes" id="UP000001593">
    <property type="component" value="Unassembled WGS sequence"/>
</dbReference>
<dbReference type="PhylomeDB" id="A7TBR1"/>
<dbReference type="PANTHER" id="PTHR47027:SF23">
    <property type="entry name" value="REVERSE TRANSCRIPTASE DOMAIN-CONTAINING PROTEIN"/>
    <property type="match status" value="1"/>
</dbReference>
<keyword evidence="3" id="KW-1185">Reference proteome</keyword>
<gene>
    <name evidence="2" type="ORF">NEMVEDRAFT_v1g153918</name>
</gene>
<feature type="non-terminal residue" evidence="2">
    <location>
        <position position="1"/>
    </location>
</feature>
<organism evidence="2 3">
    <name type="scientific">Nematostella vectensis</name>
    <name type="common">Starlet sea anemone</name>
    <dbReference type="NCBI Taxonomy" id="45351"/>
    <lineage>
        <taxon>Eukaryota</taxon>
        <taxon>Metazoa</taxon>
        <taxon>Cnidaria</taxon>
        <taxon>Anthozoa</taxon>
        <taxon>Hexacorallia</taxon>
        <taxon>Actiniaria</taxon>
        <taxon>Edwardsiidae</taxon>
        <taxon>Nematostella</taxon>
    </lineage>
</organism>
<evidence type="ECO:0000259" key="1">
    <source>
        <dbReference type="PROSITE" id="PS50878"/>
    </source>
</evidence>
<dbReference type="PROSITE" id="PS50878">
    <property type="entry name" value="RT_POL"/>
    <property type="match status" value="1"/>
</dbReference>
<dbReference type="PANTHER" id="PTHR47027">
    <property type="entry name" value="REVERSE TRANSCRIPTASE DOMAIN-CONTAINING PROTEIN"/>
    <property type="match status" value="1"/>
</dbReference>
<sequence length="113" mass="12581">YADDIALFSDTPEGLQSLLTSYNELAKRMGMRINTKKTETMCIGNTADFYVDGIKLVNVTHFKYLGSILSSDCSMRAELTSRIQAVSCAYGRLRKRVFDSRDLTVPTKIAGTN</sequence>
<dbReference type="SUPFAM" id="SSF56672">
    <property type="entry name" value="DNA/RNA polymerases"/>
    <property type="match status" value="1"/>
</dbReference>
<evidence type="ECO:0000313" key="2">
    <source>
        <dbReference type="EMBL" id="EDO26544.1"/>
    </source>
</evidence>
<dbReference type="HOGENOM" id="CLU_2139734_0_0_1"/>
<dbReference type="OMA" id="DRICAAN"/>
<name>A7TBR1_NEMVE</name>
<dbReference type="InterPro" id="IPR000477">
    <property type="entry name" value="RT_dom"/>
</dbReference>
<protein>
    <recommendedName>
        <fullName evidence="1">Reverse transcriptase domain-containing protein</fullName>
    </recommendedName>
</protein>
<proteinExistence type="predicted"/>